<evidence type="ECO:0000256" key="2">
    <source>
        <dbReference type="SAM" id="Phobius"/>
    </source>
</evidence>
<evidence type="ECO:0000313" key="4">
    <source>
        <dbReference type="EMBL" id="RHD06962.1"/>
    </source>
</evidence>
<keyword evidence="2" id="KW-1133">Transmembrane helix</keyword>
<accession>A0A412BS85</accession>
<protein>
    <submittedName>
        <fullName evidence="3">Uncharacterized protein</fullName>
    </submittedName>
</protein>
<gene>
    <name evidence="4" type="ORF">DW812_07545</name>
    <name evidence="3" type="ORF">DWY88_15375</name>
</gene>
<organism evidence="3 6">
    <name type="scientific">Mediterraneibacter gnavus</name>
    <name type="common">Ruminococcus gnavus</name>
    <dbReference type="NCBI Taxonomy" id="33038"/>
    <lineage>
        <taxon>Bacteria</taxon>
        <taxon>Bacillati</taxon>
        <taxon>Bacillota</taxon>
        <taxon>Clostridia</taxon>
        <taxon>Lachnospirales</taxon>
        <taxon>Lachnospiraceae</taxon>
        <taxon>Mediterraneibacter</taxon>
    </lineage>
</organism>
<dbReference type="EMBL" id="QRTJ01000044">
    <property type="protein sequence ID" value="RGQ61154.1"/>
    <property type="molecule type" value="Genomic_DNA"/>
</dbReference>
<dbReference type="EMBL" id="QSIR01000009">
    <property type="protein sequence ID" value="RHD06962.1"/>
    <property type="molecule type" value="Genomic_DNA"/>
</dbReference>
<reference evidence="5 6" key="1">
    <citation type="submission" date="2018-08" db="EMBL/GenBank/DDBJ databases">
        <title>A genome reference for cultivated species of the human gut microbiota.</title>
        <authorList>
            <person name="Zou Y."/>
            <person name="Xue W."/>
            <person name="Luo G."/>
        </authorList>
    </citation>
    <scope>NUCLEOTIDE SEQUENCE [LARGE SCALE GENOMIC DNA]</scope>
    <source>
        <strain evidence="3 6">AF27-4BH</strain>
        <strain evidence="4 5">AM32-6</strain>
    </source>
</reference>
<evidence type="ECO:0000313" key="3">
    <source>
        <dbReference type="EMBL" id="RGQ61154.1"/>
    </source>
</evidence>
<dbReference type="AlphaFoldDB" id="A0A412BS85"/>
<evidence type="ECO:0000313" key="5">
    <source>
        <dbReference type="Proteomes" id="UP000284472"/>
    </source>
</evidence>
<feature type="transmembrane region" description="Helical" evidence="2">
    <location>
        <begin position="45"/>
        <end position="66"/>
    </location>
</feature>
<dbReference type="RefSeq" id="WP_117995299.1">
    <property type="nucleotide sequence ID" value="NZ_BAABXJ010000001.1"/>
</dbReference>
<dbReference type="Proteomes" id="UP000284472">
    <property type="component" value="Unassembled WGS sequence"/>
</dbReference>
<dbReference type="Proteomes" id="UP000286137">
    <property type="component" value="Unassembled WGS sequence"/>
</dbReference>
<sequence length="255" mass="29005">MKIKISEMLDNSVEILTKEKADIDNLKDIQDMVYKKIIRQKKHSYFLKSVAAVGTICLVTGSIVLAKTLLAPGGKVEKAENLEKEHTLYESDTEEGKIAVDIQTELLDKAYLYQNDIPIAKHILEIQTDFYGNNQQIYVENGTMLILQDHGKGIFLEEDEKAKISVSQENMEKQPSHTFEIGYIENGKPFKLDTVAVEQYEVWVEGGDQKEYFPYFKNISSDRIILNYQIAKESGENEENKKSGSDVGSFGYDNK</sequence>
<feature type="region of interest" description="Disordered" evidence="1">
    <location>
        <begin position="234"/>
        <end position="255"/>
    </location>
</feature>
<name>A0A412BS85_MEDGN</name>
<keyword evidence="2" id="KW-0472">Membrane</keyword>
<feature type="compositionally biased region" description="Basic and acidic residues" evidence="1">
    <location>
        <begin position="234"/>
        <end position="244"/>
    </location>
</feature>
<comment type="caution">
    <text evidence="3">The sequence shown here is derived from an EMBL/GenBank/DDBJ whole genome shotgun (WGS) entry which is preliminary data.</text>
</comment>
<proteinExistence type="predicted"/>
<evidence type="ECO:0000256" key="1">
    <source>
        <dbReference type="SAM" id="MobiDB-lite"/>
    </source>
</evidence>
<evidence type="ECO:0000313" key="6">
    <source>
        <dbReference type="Proteomes" id="UP000286137"/>
    </source>
</evidence>
<keyword evidence="2" id="KW-0812">Transmembrane</keyword>